<name>A0A8J2ZX86_9BACL</name>
<evidence type="ECO:0000313" key="4">
    <source>
        <dbReference type="Proteomes" id="UP000656813"/>
    </source>
</evidence>
<dbReference type="RefSeq" id="WP_188497616.1">
    <property type="nucleotide sequence ID" value="NZ_BMFV01000017.1"/>
</dbReference>
<keyword evidence="1" id="KW-0472">Membrane</keyword>
<comment type="caution">
    <text evidence="3">The sequence shown here is derived from an EMBL/GenBank/DDBJ whole genome shotgun (WGS) entry which is preliminary data.</text>
</comment>
<dbReference type="InterPro" id="IPR052710">
    <property type="entry name" value="CAAX_protease"/>
</dbReference>
<feature type="transmembrane region" description="Helical" evidence="1">
    <location>
        <begin position="114"/>
        <end position="137"/>
    </location>
</feature>
<feature type="transmembrane region" description="Helical" evidence="1">
    <location>
        <begin position="195"/>
        <end position="214"/>
    </location>
</feature>
<gene>
    <name evidence="3" type="ORF">GCM10007096_24100</name>
</gene>
<dbReference type="PANTHER" id="PTHR36435:SF6">
    <property type="entry name" value="ABORTIVE INFECTION PROTEIN"/>
    <property type="match status" value="1"/>
</dbReference>
<feature type="transmembrane region" description="Helical" evidence="1">
    <location>
        <begin position="7"/>
        <end position="30"/>
    </location>
</feature>
<dbReference type="AlphaFoldDB" id="A0A8J2ZX86"/>
<dbReference type="Proteomes" id="UP000656813">
    <property type="component" value="Unassembled WGS sequence"/>
</dbReference>
<feature type="transmembrane region" description="Helical" evidence="1">
    <location>
        <begin position="76"/>
        <end position="94"/>
    </location>
</feature>
<dbReference type="EMBL" id="BMFV01000017">
    <property type="protein sequence ID" value="GGH83354.1"/>
    <property type="molecule type" value="Genomic_DNA"/>
</dbReference>
<reference evidence="3" key="2">
    <citation type="submission" date="2020-09" db="EMBL/GenBank/DDBJ databases">
        <authorList>
            <person name="Sun Q."/>
            <person name="Zhou Y."/>
        </authorList>
    </citation>
    <scope>NUCLEOTIDE SEQUENCE</scope>
    <source>
        <strain evidence="3">CGMCC 1.12777</strain>
    </source>
</reference>
<dbReference type="GO" id="GO:0080120">
    <property type="term" value="P:CAAX-box protein maturation"/>
    <property type="evidence" value="ECO:0007669"/>
    <property type="project" value="UniProtKB-ARBA"/>
</dbReference>
<sequence>MTKRYWWIIITYIVCQLSGLILGTPLLNFIPIEQRSGAWVVFSFLVTLIITLLLLLPERKMHKNIKRANTTETITWAIAGIFLIYITQVVASVIDVSLLGEPPKSENTEQIMDLVRITPFAAFVVAIVGPILEEIIFRKIIFGWISKKTNVWIGAIISALLFALLHMDKHIIIYGGIGCTLAFLYVKTKRIIVPIIAHCSLNTFALIMTFTPAIQDLLEKQQQTVHFLRGLL</sequence>
<dbReference type="Pfam" id="PF02517">
    <property type="entry name" value="Rce1-like"/>
    <property type="match status" value="1"/>
</dbReference>
<keyword evidence="4" id="KW-1185">Reference proteome</keyword>
<evidence type="ECO:0000256" key="1">
    <source>
        <dbReference type="SAM" id="Phobius"/>
    </source>
</evidence>
<organism evidence="3 4">
    <name type="scientific">Pullulanibacillus pueri</name>
    <dbReference type="NCBI Taxonomy" id="1437324"/>
    <lineage>
        <taxon>Bacteria</taxon>
        <taxon>Bacillati</taxon>
        <taxon>Bacillota</taxon>
        <taxon>Bacilli</taxon>
        <taxon>Bacillales</taxon>
        <taxon>Sporolactobacillaceae</taxon>
        <taxon>Pullulanibacillus</taxon>
    </lineage>
</organism>
<keyword evidence="1" id="KW-1133">Transmembrane helix</keyword>
<evidence type="ECO:0000313" key="3">
    <source>
        <dbReference type="EMBL" id="GGH83354.1"/>
    </source>
</evidence>
<dbReference type="GO" id="GO:0004175">
    <property type="term" value="F:endopeptidase activity"/>
    <property type="evidence" value="ECO:0007669"/>
    <property type="project" value="UniProtKB-ARBA"/>
</dbReference>
<feature type="transmembrane region" description="Helical" evidence="1">
    <location>
        <begin position="171"/>
        <end position="188"/>
    </location>
</feature>
<proteinExistence type="predicted"/>
<feature type="domain" description="CAAX prenyl protease 2/Lysostaphin resistance protein A-like" evidence="2">
    <location>
        <begin position="120"/>
        <end position="203"/>
    </location>
</feature>
<protein>
    <submittedName>
        <fullName evidence="3">Peptidase</fullName>
    </submittedName>
</protein>
<feature type="transmembrane region" description="Helical" evidence="1">
    <location>
        <begin position="36"/>
        <end position="56"/>
    </location>
</feature>
<dbReference type="InterPro" id="IPR003675">
    <property type="entry name" value="Rce1/LyrA-like_dom"/>
</dbReference>
<accession>A0A8J2ZX86</accession>
<evidence type="ECO:0000259" key="2">
    <source>
        <dbReference type="Pfam" id="PF02517"/>
    </source>
</evidence>
<feature type="transmembrane region" description="Helical" evidence="1">
    <location>
        <begin position="149"/>
        <end position="165"/>
    </location>
</feature>
<keyword evidence="1" id="KW-0812">Transmembrane</keyword>
<reference evidence="3" key="1">
    <citation type="journal article" date="2014" name="Int. J. Syst. Evol. Microbiol.">
        <title>Complete genome sequence of Corynebacterium casei LMG S-19264T (=DSM 44701T), isolated from a smear-ripened cheese.</title>
        <authorList>
            <consortium name="US DOE Joint Genome Institute (JGI-PGF)"/>
            <person name="Walter F."/>
            <person name="Albersmeier A."/>
            <person name="Kalinowski J."/>
            <person name="Ruckert C."/>
        </authorList>
    </citation>
    <scope>NUCLEOTIDE SEQUENCE</scope>
    <source>
        <strain evidence="3">CGMCC 1.12777</strain>
    </source>
</reference>
<dbReference type="PANTHER" id="PTHR36435">
    <property type="entry name" value="SLR1288 PROTEIN"/>
    <property type="match status" value="1"/>
</dbReference>